<reference evidence="1 2" key="1">
    <citation type="journal article" date="2015" name="Genome Biol. Evol.">
        <title>Phylogenomic analyses indicate that early fungi evolved digesting cell walls of algal ancestors of land plants.</title>
        <authorList>
            <person name="Chang Y."/>
            <person name="Wang S."/>
            <person name="Sekimoto S."/>
            <person name="Aerts A.L."/>
            <person name="Choi C."/>
            <person name="Clum A."/>
            <person name="LaButti K.M."/>
            <person name="Lindquist E.A."/>
            <person name="Yee Ngan C."/>
            <person name="Ohm R.A."/>
            <person name="Salamov A.A."/>
            <person name="Grigoriev I.V."/>
            <person name="Spatafora J.W."/>
            <person name="Berbee M.L."/>
        </authorList>
    </citation>
    <scope>NUCLEOTIDE SEQUENCE [LARGE SCALE GENOMIC DNA]</scope>
    <source>
        <strain evidence="1 2">JEL478</strain>
    </source>
</reference>
<sequence>MTCKRCRVGNGWMTCSAVDCSVESCPICLRTCEGCGAPYCVFHEPLSEYGDCCSALMKSGVMGREKTVNPNKLSARGHHRNSDRHLCFGSTLVSQKLCAVSDVI</sequence>
<protein>
    <submittedName>
        <fullName evidence="1">Uncharacterized protein</fullName>
    </submittedName>
</protein>
<accession>A0A139A9A8</accession>
<dbReference type="AlphaFoldDB" id="A0A139A9A8"/>
<evidence type="ECO:0000313" key="2">
    <source>
        <dbReference type="Proteomes" id="UP000070544"/>
    </source>
</evidence>
<dbReference type="Proteomes" id="UP000070544">
    <property type="component" value="Unassembled WGS sequence"/>
</dbReference>
<organism evidence="1 2">
    <name type="scientific">Gonapodya prolifera (strain JEL478)</name>
    <name type="common">Monoblepharis prolifera</name>
    <dbReference type="NCBI Taxonomy" id="1344416"/>
    <lineage>
        <taxon>Eukaryota</taxon>
        <taxon>Fungi</taxon>
        <taxon>Fungi incertae sedis</taxon>
        <taxon>Chytridiomycota</taxon>
        <taxon>Chytridiomycota incertae sedis</taxon>
        <taxon>Monoblepharidomycetes</taxon>
        <taxon>Monoblepharidales</taxon>
        <taxon>Gonapodyaceae</taxon>
        <taxon>Gonapodya</taxon>
    </lineage>
</organism>
<evidence type="ECO:0000313" key="1">
    <source>
        <dbReference type="EMBL" id="KXS13411.1"/>
    </source>
</evidence>
<name>A0A139A9A8_GONPJ</name>
<keyword evidence="2" id="KW-1185">Reference proteome</keyword>
<dbReference type="EMBL" id="KQ965778">
    <property type="protein sequence ID" value="KXS13411.1"/>
    <property type="molecule type" value="Genomic_DNA"/>
</dbReference>
<gene>
    <name evidence="1" type="ORF">M427DRAFT_371415</name>
</gene>
<proteinExistence type="predicted"/>